<dbReference type="PANTHER" id="PTHR35526:SF3">
    <property type="entry name" value="ANTI-SIGMA-F FACTOR RSBW"/>
    <property type="match status" value="1"/>
</dbReference>
<dbReference type="InterPro" id="IPR050267">
    <property type="entry name" value="Anti-sigma-factor_SerPK"/>
</dbReference>
<dbReference type="SUPFAM" id="SSF55874">
    <property type="entry name" value="ATPase domain of HSP90 chaperone/DNA topoisomerase II/histidine kinase"/>
    <property type="match status" value="2"/>
</dbReference>
<dbReference type="Proteomes" id="UP000471293">
    <property type="component" value="Unassembled WGS sequence"/>
</dbReference>
<keyword evidence="1" id="KW-0418">Kinase</keyword>
<feature type="domain" description="Histidine kinase/HSP90-like ATPase" evidence="2">
    <location>
        <begin position="4"/>
        <end position="83"/>
    </location>
</feature>
<keyword evidence="1" id="KW-0808">Transferase</keyword>
<keyword evidence="1" id="KW-0723">Serine/threonine-protein kinase</keyword>
<comment type="caution">
    <text evidence="3">The sequence shown here is derived from an EMBL/GenBank/DDBJ whole genome shotgun (WGS) entry which is preliminary data.</text>
</comment>
<dbReference type="Pfam" id="PF13581">
    <property type="entry name" value="HATPase_c_2"/>
    <property type="match status" value="1"/>
</dbReference>
<evidence type="ECO:0000259" key="2">
    <source>
        <dbReference type="Pfam" id="PF13581"/>
    </source>
</evidence>
<dbReference type="GO" id="GO:0005524">
    <property type="term" value="F:ATP binding"/>
    <property type="evidence" value="ECO:0007669"/>
    <property type="project" value="UniProtKB-KW"/>
</dbReference>
<dbReference type="PANTHER" id="PTHR35526">
    <property type="entry name" value="ANTI-SIGMA-F FACTOR RSBW-RELATED"/>
    <property type="match status" value="1"/>
</dbReference>
<evidence type="ECO:0000313" key="3">
    <source>
        <dbReference type="EMBL" id="NEA20199.1"/>
    </source>
</evidence>
<evidence type="ECO:0000256" key="1">
    <source>
        <dbReference type="ARBA" id="ARBA00022527"/>
    </source>
</evidence>
<dbReference type="GO" id="GO:0004674">
    <property type="term" value="F:protein serine/threonine kinase activity"/>
    <property type="evidence" value="ECO:0007669"/>
    <property type="project" value="UniProtKB-KW"/>
</dbReference>
<reference evidence="3 4" key="1">
    <citation type="submission" date="2020-01" db="EMBL/GenBank/DDBJ databases">
        <title>Insect and environment-associated Actinomycetes.</title>
        <authorList>
            <person name="Currrie C."/>
            <person name="Chevrette M."/>
            <person name="Carlson C."/>
            <person name="Stubbendieck R."/>
            <person name="Wendt-Pienkowski E."/>
        </authorList>
    </citation>
    <scope>NUCLEOTIDE SEQUENCE [LARGE SCALE GENOMIC DNA]</scope>
    <source>
        <strain evidence="3 4">SID11342</strain>
    </source>
</reference>
<keyword evidence="3" id="KW-0067">ATP-binding</keyword>
<evidence type="ECO:0000313" key="4">
    <source>
        <dbReference type="Proteomes" id="UP000471293"/>
    </source>
</evidence>
<dbReference type="Gene3D" id="3.30.565.10">
    <property type="entry name" value="Histidine kinase-like ATPase, C-terminal domain"/>
    <property type="match status" value="2"/>
</dbReference>
<dbReference type="AlphaFoldDB" id="A0A6N9UC24"/>
<accession>A0A6N9UC24</accession>
<dbReference type="CDD" id="cd16936">
    <property type="entry name" value="HATPase_RsbW-like"/>
    <property type="match status" value="1"/>
</dbReference>
<sequence length="237" mass="25759">MVETAELLLTELATNALRHSHGREINVCVRLTEGRCLIAVAAGSADRPRMRHAGPDDEGGRGLFLVDALAESWGVSPDGTTAWCTLPITEGPPEMDRTAAPVTVLRETRFPLPPDPSALRRARIKGRTHLTLLCWPGNQHAATDVLYVLVHNALAHGITPGEPSQNIDVWLRVTRDHQLLIDVIDPNPDFPDFERAVAGELGHGLRGAQQLGAAISYIPGRREKTVRATLQPGQVEP</sequence>
<name>A0A6N9UC24_STRHA</name>
<organism evidence="3 4">
    <name type="scientific">Streptomyces halstedii</name>
    <dbReference type="NCBI Taxonomy" id="1944"/>
    <lineage>
        <taxon>Bacteria</taxon>
        <taxon>Bacillati</taxon>
        <taxon>Actinomycetota</taxon>
        <taxon>Actinomycetes</taxon>
        <taxon>Kitasatosporales</taxon>
        <taxon>Streptomycetaceae</taxon>
        <taxon>Streptomyces</taxon>
    </lineage>
</organism>
<protein>
    <submittedName>
        <fullName evidence="3">ATP-binding protein</fullName>
    </submittedName>
</protein>
<keyword evidence="3" id="KW-0547">Nucleotide-binding</keyword>
<dbReference type="InterPro" id="IPR003594">
    <property type="entry name" value="HATPase_dom"/>
</dbReference>
<dbReference type="InterPro" id="IPR036890">
    <property type="entry name" value="HATPase_C_sf"/>
</dbReference>
<gene>
    <name evidence="3" type="ORF">G3I29_33060</name>
</gene>
<proteinExistence type="predicted"/>
<dbReference type="EMBL" id="JAAGLQ010000686">
    <property type="protein sequence ID" value="NEA20199.1"/>
    <property type="molecule type" value="Genomic_DNA"/>
</dbReference>